<dbReference type="Proteomes" id="UP000242881">
    <property type="component" value="Unassembled WGS sequence"/>
</dbReference>
<dbReference type="AlphaFoldDB" id="A0A2J6WKG3"/>
<evidence type="ECO:0000313" key="1">
    <source>
        <dbReference type="EMBL" id="PMP70865.1"/>
    </source>
</evidence>
<dbReference type="RefSeq" id="WP_424604759.1">
    <property type="nucleotide sequence ID" value="NZ_JBNAVA010000001.1"/>
</dbReference>
<reference evidence="1 2" key="1">
    <citation type="submission" date="2018-01" db="EMBL/GenBank/DDBJ databases">
        <title>Metagenomic assembled genomes from two thermal pools in the Uzon Caldera, Kamchatka, Russia.</title>
        <authorList>
            <person name="Wilkins L."/>
            <person name="Ettinger C."/>
        </authorList>
    </citation>
    <scope>NUCLEOTIDE SEQUENCE [LARGE SCALE GENOMIC DNA]</scope>
    <source>
        <strain evidence="1">ZAV-05</strain>
    </source>
</reference>
<accession>A0A2J6WKG3</accession>
<comment type="caution">
    <text evidence="1">The sequence shown here is derived from an EMBL/GenBank/DDBJ whole genome shotgun (WGS) entry which is preliminary data.</text>
</comment>
<dbReference type="EMBL" id="PNIN01000048">
    <property type="protein sequence ID" value="PMP70865.1"/>
    <property type="molecule type" value="Genomic_DNA"/>
</dbReference>
<protein>
    <submittedName>
        <fullName evidence="1">Uncharacterized protein</fullName>
    </submittedName>
</protein>
<organism evidence="1 2">
    <name type="scientific">Calditerrivibrio nitroreducens</name>
    <dbReference type="NCBI Taxonomy" id="477976"/>
    <lineage>
        <taxon>Bacteria</taxon>
        <taxon>Pseudomonadati</taxon>
        <taxon>Deferribacterota</taxon>
        <taxon>Deferribacteres</taxon>
        <taxon>Deferribacterales</taxon>
        <taxon>Calditerrivibrionaceae</taxon>
    </lineage>
</organism>
<evidence type="ECO:0000313" key="2">
    <source>
        <dbReference type="Proteomes" id="UP000242881"/>
    </source>
</evidence>
<name>A0A2J6WKG3_9BACT</name>
<sequence>MPYTIKEENYLYKDYIHWLNDDLYGIIDRQAYNTTYSPSRKYQKISQNFFSQFKNRRKELFYSFEQKSYILISEKLKIDKHYTLRRGRYSTSKKFKLNETSRSNLFDINSPL</sequence>
<proteinExistence type="predicted"/>
<gene>
    <name evidence="1" type="ORF">C0187_04925</name>
</gene>